<dbReference type="SMART" id="SM00437">
    <property type="entry name" value="TOP1Ac"/>
    <property type="match status" value="1"/>
</dbReference>
<comment type="caution">
    <text evidence="5">The sequence shown here is derived from an EMBL/GenBank/DDBJ whole genome shotgun (WGS) entry which is preliminary data.</text>
</comment>
<dbReference type="EC" id="5.6.2.2" evidence="5"/>
<dbReference type="InterPro" id="IPR000380">
    <property type="entry name" value="Topo_IA"/>
</dbReference>
<reference evidence="5" key="1">
    <citation type="submission" date="2019-08" db="EMBL/GenBank/DDBJ databases">
        <authorList>
            <person name="Kucharzyk K."/>
            <person name="Murdoch R.W."/>
            <person name="Higgins S."/>
            <person name="Loffler F."/>
        </authorList>
    </citation>
    <scope>NUCLEOTIDE SEQUENCE</scope>
</reference>
<dbReference type="InterPro" id="IPR023405">
    <property type="entry name" value="Topo_IA_core_domain"/>
</dbReference>
<dbReference type="GO" id="GO:0005694">
    <property type="term" value="C:chromosome"/>
    <property type="evidence" value="ECO:0007669"/>
    <property type="project" value="InterPro"/>
</dbReference>
<dbReference type="GO" id="GO:0003917">
    <property type="term" value="F:DNA topoisomerase type I (single strand cut, ATP-independent) activity"/>
    <property type="evidence" value="ECO:0007669"/>
    <property type="project" value="InterPro"/>
</dbReference>
<keyword evidence="1" id="KW-0799">Topoisomerase</keyword>
<keyword evidence="2" id="KW-0238">DNA-binding</keyword>
<dbReference type="PRINTS" id="PR00417">
    <property type="entry name" value="PRTPISMRASEI"/>
</dbReference>
<evidence type="ECO:0000313" key="5">
    <source>
        <dbReference type="EMBL" id="MPM60805.1"/>
    </source>
</evidence>
<dbReference type="GO" id="GO:0003918">
    <property type="term" value="F:DNA topoisomerase type II (double strand cut, ATP-hydrolyzing) activity"/>
    <property type="evidence" value="ECO:0007669"/>
    <property type="project" value="UniProtKB-EC"/>
</dbReference>
<dbReference type="InterPro" id="IPR003602">
    <property type="entry name" value="Topo_IA_DNA-bd_dom"/>
</dbReference>
<dbReference type="AlphaFoldDB" id="A0A645B5U8"/>
<dbReference type="GO" id="GO:0006265">
    <property type="term" value="P:DNA topological change"/>
    <property type="evidence" value="ECO:0007669"/>
    <property type="project" value="InterPro"/>
</dbReference>
<dbReference type="InterPro" id="IPR013826">
    <property type="entry name" value="Topo_IA_cen_sub3"/>
</dbReference>
<dbReference type="GO" id="GO:0003677">
    <property type="term" value="F:DNA binding"/>
    <property type="evidence" value="ECO:0007669"/>
    <property type="project" value="UniProtKB-KW"/>
</dbReference>
<name>A0A645B5U8_9ZZZZ</name>
<evidence type="ECO:0000256" key="2">
    <source>
        <dbReference type="ARBA" id="ARBA00023125"/>
    </source>
</evidence>
<keyword evidence="3 5" id="KW-0413">Isomerase</keyword>
<proteinExistence type="predicted"/>
<dbReference type="Pfam" id="PF01396">
    <property type="entry name" value="Zn_ribbon_Top1"/>
    <property type="match status" value="2"/>
</dbReference>
<dbReference type="Gene3D" id="3.30.65.10">
    <property type="entry name" value="Bacterial Topoisomerase I, domain 1"/>
    <property type="match status" value="2"/>
</dbReference>
<accession>A0A645B5U8</accession>
<evidence type="ECO:0000256" key="3">
    <source>
        <dbReference type="ARBA" id="ARBA00023235"/>
    </source>
</evidence>
<dbReference type="InterPro" id="IPR013497">
    <property type="entry name" value="Topo_IA_cen"/>
</dbReference>
<sequence length="386" mass="43931">MRNQLGLDYGIEQKRLFTGKKGAQEAHEAIRPTEISRKPDELKDYLNRDQYKLYRIIWERFLASQASAAVYDYVTADLKNNEAIFRLNGSVIQFPGFLSITKGEEEESEDNLGFLPFLDVGQKVPAGEWVPEQHFTQAPPRYNEALLIKTMEESGIGRPSTYAPTVETIIKRGYVERKEKRFYPTELGSAVTLMLREYFASVIDADFTADLEDKLDQVEEGALPWTDAIDDFYQPFSKQLAEAEKNIPVQETEDEVTDEICEICGRNMVIKRGRFGSFLACPGYPECKNTKNIVVSFDIACPLCKEGHLIEKKSRKGRTFTGCSRYPDCQFVSWDKPVDKECPVCGNIGMSQKVLRRKNTIVFQCLNPECEGHVEIPLDDPEGELI</sequence>
<protein>
    <submittedName>
        <fullName evidence="5">DNA topoisomerase 1</fullName>
        <ecNumber evidence="5">5.6.2.2</ecNumber>
    </submittedName>
</protein>
<evidence type="ECO:0000256" key="1">
    <source>
        <dbReference type="ARBA" id="ARBA00023029"/>
    </source>
</evidence>
<dbReference type="SUPFAM" id="SSF57783">
    <property type="entry name" value="Zinc beta-ribbon"/>
    <property type="match status" value="1"/>
</dbReference>
<dbReference type="EMBL" id="VSSQ01017996">
    <property type="protein sequence ID" value="MPM60805.1"/>
    <property type="molecule type" value="Genomic_DNA"/>
</dbReference>
<dbReference type="InterPro" id="IPR013824">
    <property type="entry name" value="Topo_IA_cen_sub1"/>
</dbReference>
<dbReference type="Pfam" id="PF01131">
    <property type="entry name" value="Topoisom_bac"/>
    <property type="match status" value="1"/>
</dbReference>
<evidence type="ECO:0000259" key="4">
    <source>
        <dbReference type="PROSITE" id="PS52039"/>
    </source>
</evidence>
<feature type="domain" description="Topo IA-type catalytic" evidence="4">
    <location>
        <begin position="1"/>
        <end position="240"/>
    </location>
</feature>
<dbReference type="Gene3D" id="1.10.460.10">
    <property type="entry name" value="Topoisomerase I, domain 2"/>
    <property type="match status" value="1"/>
</dbReference>
<dbReference type="PANTHER" id="PTHR42785">
    <property type="entry name" value="DNA TOPOISOMERASE, TYPE IA, CORE"/>
    <property type="match status" value="1"/>
</dbReference>
<dbReference type="Gene3D" id="1.10.290.10">
    <property type="entry name" value="Topoisomerase I, domain 4"/>
    <property type="match status" value="1"/>
</dbReference>
<dbReference type="PANTHER" id="PTHR42785:SF1">
    <property type="entry name" value="DNA TOPOISOMERASE"/>
    <property type="match status" value="1"/>
</dbReference>
<dbReference type="InterPro" id="IPR013498">
    <property type="entry name" value="Topo_IA_Znf"/>
</dbReference>
<dbReference type="PROSITE" id="PS52039">
    <property type="entry name" value="TOPO_IA_2"/>
    <property type="match status" value="1"/>
</dbReference>
<organism evidence="5">
    <name type="scientific">bioreactor metagenome</name>
    <dbReference type="NCBI Taxonomy" id="1076179"/>
    <lineage>
        <taxon>unclassified sequences</taxon>
        <taxon>metagenomes</taxon>
        <taxon>ecological metagenomes</taxon>
    </lineage>
</organism>
<gene>
    <name evidence="5" type="primary">topA_36</name>
    <name evidence="5" type="ORF">SDC9_107659</name>
</gene>
<dbReference type="SUPFAM" id="SSF56712">
    <property type="entry name" value="Prokaryotic type I DNA topoisomerase"/>
    <property type="match status" value="1"/>
</dbReference>